<organism evidence="1 2">
    <name type="scientific">Falsiruegeria litorea R37</name>
    <dbReference type="NCBI Taxonomy" id="1200284"/>
    <lineage>
        <taxon>Bacteria</taxon>
        <taxon>Pseudomonadati</taxon>
        <taxon>Pseudomonadota</taxon>
        <taxon>Alphaproteobacteria</taxon>
        <taxon>Rhodobacterales</taxon>
        <taxon>Roseobacteraceae</taxon>
        <taxon>Falsiruegeria</taxon>
    </lineage>
</organism>
<accession>A0A1Y5TGK8</accession>
<reference evidence="1 2" key="1">
    <citation type="submission" date="2017-03" db="EMBL/GenBank/DDBJ databases">
        <authorList>
            <person name="Afonso C.L."/>
            <person name="Miller P.J."/>
            <person name="Scott M.A."/>
            <person name="Spackman E."/>
            <person name="Goraichik I."/>
            <person name="Dimitrov K.M."/>
            <person name="Suarez D.L."/>
            <person name="Swayne D.E."/>
        </authorList>
    </citation>
    <scope>NUCLEOTIDE SEQUENCE [LARGE SCALE GENOMIC DNA]</scope>
    <source>
        <strain evidence="1 2">CECT 7639</strain>
    </source>
</reference>
<dbReference type="PANTHER" id="PTHR37827">
    <property type="entry name" value="TUDOR DOMAIN-CONTAINING PROTEIN"/>
    <property type="match status" value="1"/>
</dbReference>
<dbReference type="OrthoDB" id="7667044at2"/>
<keyword evidence="2" id="KW-1185">Reference proteome</keyword>
<sequence>MPNKEKNPDTFPADVPVCPLCDRPIPEGDGSLHHLIPKLKGGKGGPTVLLHQICHKEIHATLTEAELARSYATVEALRAHPRLDKFLNWVRKRPPGFRSKVPGRRRKR</sequence>
<dbReference type="AlphaFoldDB" id="A0A1Y5TGK8"/>
<gene>
    <name evidence="1" type="ORF">TRL7639_03409</name>
</gene>
<dbReference type="Proteomes" id="UP000193077">
    <property type="component" value="Unassembled WGS sequence"/>
</dbReference>
<dbReference type="EMBL" id="FWFO01000003">
    <property type="protein sequence ID" value="SLN61489.1"/>
    <property type="molecule type" value="Genomic_DNA"/>
</dbReference>
<dbReference type="RefSeq" id="WP_085797058.1">
    <property type="nucleotide sequence ID" value="NZ_FWFO01000003.1"/>
</dbReference>
<evidence type="ECO:0000313" key="2">
    <source>
        <dbReference type="Proteomes" id="UP000193077"/>
    </source>
</evidence>
<evidence type="ECO:0008006" key="3">
    <source>
        <dbReference type="Google" id="ProtNLM"/>
    </source>
</evidence>
<name>A0A1Y5TGK8_9RHOB</name>
<proteinExistence type="predicted"/>
<evidence type="ECO:0000313" key="1">
    <source>
        <dbReference type="EMBL" id="SLN61489.1"/>
    </source>
</evidence>
<protein>
    <recommendedName>
        <fullName evidence="3">HNH endonuclease</fullName>
    </recommendedName>
</protein>
<dbReference type="PANTHER" id="PTHR37827:SF1">
    <property type="entry name" value="HNH DOMAIN-CONTAINING PROTEIN"/>
    <property type="match status" value="1"/>
</dbReference>